<comment type="similarity">
    <text evidence="1">Belongs to the FAM221 family.</text>
</comment>
<dbReference type="PANTHER" id="PTHR31214">
    <property type="entry name" value="PROTEIN FAM221A-RELATED"/>
    <property type="match status" value="1"/>
</dbReference>
<evidence type="ECO:0000256" key="3">
    <source>
        <dbReference type="SAM" id="MobiDB-lite"/>
    </source>
</evidence>
<dbReference type="Pfam" id="PF14753">
    <property type="entry name" value="FAM221"/>
    <property type="match status" value="1"/>
</dbReference>
<dbReference type="KEGG" id="bbes:BESB_067610"/>
<dbReference type="VEuPathDB" id="ToxoDB:BESB_067610"/>
<organism evidence="4 5">
    <name type="scientific">Besnoitia besnoiti</name>
    <name type="common">Apicomplexan protozoan</name>
    <dbReference type="NCBI Taxonomy" id="94643"/>
    <lineage>
        <taxon>Eukaryota</taxon>
        <taxon>Sar</taxon>
        <taxon>Alveolata</taxon>
        <taxon>Apicomplexa</taxon>
        <taxon>Conoidasida</taxon>
        <taxon>Coccidia</taxon>
        <taxon>Eucoccidiorida</taxon>
        <taxon>Eimeriorina</taxon>
        <taxon>Sarcocystidae</taxon>
        <taxon>Besnoitia</taxon>
    </lineage>
</organism>
<reference evidence="4 5" key="1">
    <citation type="submission" date="2017-09" db="EMBL/GenBank/DDBJ databases">
        <title>Genome sequencing of Besnoitia besnoiti strain Bb-Ger1.</title>
        <authorList>
            <person name="Schares G."/>
            <person name="Venepally P."/>
            <person name="Lorenzi H.A."/>
        </authorList>
    </citation>
    <scope>NUCLEOTIDE SEQUENCE [LARGE SCALE GENOMIC DNA]</scope>
    <source>
        <strain evidence="4 5">Bb-Ger1</strain>
    </source>
</reference>
<dbReference type="RefSeq" id="XP_029218737.1">
    <property type="nucleotide sequence ID" value="XM_029365154.1"/>
</dbReference>
<dbReference type="InterPro" id="IPR026755">
    <property type="entry name" value="Fam221a/b"/>
</dbReference>
<evidence type="ECO:0000313" key="4">
    <source>
        <dbReference type="EMBL" id="PFH34728.1"/>
    </source>
</evidence>
<comment type="caution">
    <text evidence="4">The sequence shown here is derived from an EMBL/GenBank/DDBJ whole genome shotgun (WGS) entry which is preliminary data.</text>
</comment>
<evidence type="ECO:0000313" key="5">
    <source>
        <dbReference type="Proteomes" id="UP000224006"/>
    </source>
</evidence>
<dbReference type="EMBL" id="NWUJ01000006">
    <property type="protein sequence ID" value="PFH34728.1"/>
    <property type="molecule type" value="Genomic_DNA"/>
</dbReference>
<evidence type="ECO:0000256" key="1">
    <source>
        <dbReference type="ARBA" id="ARBA00011026"/>
    </source>
</evidence>
<dbReference type="OrthoDB" id="330055at2759"/>
<feature type="region of interest" description="Disordered" evidence="3">
    <location>
        <begin position="245"/>
        <end position="277"/>
    </location>
</feature>
<dbReference type="STRING" id="94643.A0A2A9M8B6"/>
<feature type="compositionally biased region" description="Low complexity" evidence="3">
    <location>
        <begin position="245"/>
        <end position="255"/>
    </location>
</feature>
<evidence type="ECO:0000256" key="2">
    <source>
        <dbReference type="ARBA" id="ARBA00039630"/>
    </source>
</evidence>
<dbReference type="GeneID" id="40311687"/>
<feature type="compositionally biased region" description="Basic and acidic residues" evidence="3">
    <location>
        <begin position="187"/>
        <end position="196"/>
    </location>
</feature>
<proteinExistence type="inferred from homology"/>
<accession>A0A2A9M8B6</accession>
<keyword evidence="5" id="KW-1185">Reference proteome</keyword>
<dbReference type="Proteomes" id="UP000224006">
    <property type="component" value="Chromosome VI"/>
</dbReference>
<feature type="region of interest" description="Disordered" evidence="3">
    <location>
        <begin position="184"/>
        <end position="203"/>
    </location>
</feature>
<dbReference type="PANTHER" id="PTHR31214:SF2">
    <property type="entry name" value="PROTEIN FAM221A"/>
    <property type="match status" value="1"/>
</dbReference>
<sequence>MSSMRLSEQNLPQVDAYFEYRNIVGDTDNSTLLSQQEYDALRERAAEASKDPLRVFWRNTINGLDCRCLGPSSSCLCGHRLRDHDWLARDTKQVKCRMNNCKCPLFDFIPVHGSQDIKCRCHHSYVDHDIVSRKCLRCATQKAPPSSRSRAPASSHAKNASCLGFTSSYTCSCGSSAAAHETVFETESERRARGEVDIVGPLGPDGGSLSFTGGLSDFTSLLDGVDRMSVYCEDPLARLRDQHARAANAAPGTNASLVSRNRERNDSKGPSAGSELTNSDNVMHLLYKPCSFKAPLRRERA</sequence>
<dbReference type="AlphaFoldDB" id="A0A2A9M8B6"/>
<gene>
    <name evidence="4" type="ORF">BESB_067610</name>
</gene>
<protein>
    <recommendedName>
        <fullName evidence="2">Protein FAM221A</fullName>
    </recommendedName>
</protein>
<name>A0A2A9M8B6_BESBE</name>